<dbReference type="GO" id="GO:0055085">
    <property type="term" value="P:transmembrane transport"/>
    <property type="evidence" value="ECO:0007669"/>
    <property type="project" value="UniProtKB-ARBA"/>
</dbReference>
<name>A0A0M2KBD2_9GAMM</name>
<dbReference type="AlphaFoldDB" id="A0A0M2KBD2"/>
<evidence type="ECO:0000256" key="2">
    <source>
        <dbReference type="ARBA" id="ARBA00007639"/>
    </source>
</evidence>
<evidence type="ECO:0000313" key="7">
    <source>
        <dbReference type="Proteomes" id="UP000033924"/>
    </source>
</evidence>
<accession>A0A0M2KBD2</accession>
<comment type="similarity">
    <text evidence="2">Belongs to the bacterial solute-binding protein 2 family.</text>
</comment>
<feature type="domain" description="Periplasmic binding protein" evidence="5">
    <location>
        <begin position="29"/>
        <end position="266"/>
    </location>
</feature>
<dbReference type="Proteomes" id="UP000033924">
    <property type="component" value="Unassembled WGS sequence"/>
</dbReference>
<keyword evidence="7" id="KW-1185">Reference proteome</keyword>
<comment type="subcellular location">
    <subcellularLocation>
        <location evidence="1">Cell envelope</location>
    </subcellularLocation>
</comment>
<feature type="chain" id="PRO_5005635694" evidence="4">
    <location>
        <begin position="22"/>
        <end position="318"/>
    </location>
</feature>
<gene>
    <name evidence="6" type="ORF">SY86_02545</name>
</gene>
<dbReference type="GO" id="GO:0030313">
    <property type="term" value="C:cell envelope"/>
    <property type="evidence" value="ECO:0007669"/>
    <property type="project" value="UniProtKB-SubCell"/>
</dbReference>
<dbReference type="GO" id="GO:0030246">
    <property type="term" value="F:carbohydrate binding"/>
    <property type="evidence" value="ECO:0007669"/>
    <property type="project" value="UniProtKB-ARBA"/>
</dbReference>
<evidence type="ECO:0000256" key="4">
    <source>
        <dbReference type="SAM" id="SignalP"/>
    </source>
</evidence>
<dbReference type="EMBL" id="JXNU01000003">
    <property type="protein sequence ID" value="KKF34587.1"/>
    <property type="molecule type" value="Genomic_DNA"/>
</dbReference>
<evidence type="ECO:0000313" key="6">
    <source>
        <dbReference type="EMBL" id="KKF34587.1"/>
    </source>
</evidence>
<comment type="caution">
    <text evidence="6">The sequence shown here is derived from an EMBL/GenBank/DDBJ whole genome shotgun (WGS) entry which is preliminary data.</text>
</comment>
<dbReference type="STRING" id="65700.SY86_02545"/>
<dbReference type="InterPro" id="IPR028082">
    <property type="entry name" value="Peripla_BP_I"/>
</dbReference>
<dbReference type="RefSeq" id="WP_016192604.1">
    <property type="nucleotide sequence ID" value="NZ_CP089932.1"/>
</dbReference>
<feature type="signal peptide" evidence="4">
    <location>
        <begin position="1"/>
        <end position="21"/>
    </location>
</feature>
<evidence type="ECO:0000259" key="5">
    <source>
        <dbReference type="Pfam" id="PF13407"/>
    </source>
</evidence>
<evidence type="ECO:0000256" key="1">
    <source>
        <dbReference type="ARBA" id="ARBA00004196"/>
    </source>
</evidence>
<dbReference type="CDD" id="cd06309">
    <property type="entry name" value="PBP1_galactofuranose_YtfQ-like"/>
    <property type="match status" value="1"/>
</dbReference>
<proteinExistence type="inferred from homology"/>
<dbReference type="PANTHER" id="PTHR46847:SF3">
    <property type="entry name" value="GALACTOFURANOSE-BINDING PROTEIN YTFQ"/>
    <property type="match status" value="1"/>
</dbReference>
<sequence length="318" mass="34375">MWKRSLLLLFVFAGMNTSARAVPLTVGFAQVGSESGWRAAETREASIQASRRGIRLKIDDAQQKQENQINAVRSFITQHVDAIFIAPVGQSGWDGVLTQAKKARIPVFLLGRPVVVQDKSLYLSLVTADNVYEGKLIGDWLEKTRSGKPCNVVELQGTAGASAVTDRQKGFADAIASAPHLRIIRSESGDYTRSGGKAVMARFIHAENNGKNICMVFAHNDDMALGAIEAIKEAGLTPGKDILIGSIDGVPDIYRAMLAGEANATVELTTNMAGPAFDALEKFKKDGTQPARIIKTDSRLDLPADAQFQLNRRSGMGY</sequence>
<dbReference type="SUPFAM" id="SSF53822">
    <property type="entry name" value="Periplasmic binding protein-like I"/>
    <property type="match status" value="1"/>
</dbReference>
<evidence type="ECO:0000256" key="3">
    <source>
        <dbReference type="ARBA" id="ARBA00022729"/>
    </source>
</evidence>
<dbReference type="PANTHER" id="PTHR46847">
    <property type="entry name" value="D-ALLOSE-BINDING PERIPLASMIC PROTEIN-RELATED"/>
    <property type="match status" value="1"/>
</dbReference>
<dbReference type="InterPro" id="IPR025997">
    <property type="entry name" value="SBP_2_dom"/>
</dbReference>
<dbReference type="PATRIC" id="fig|65700.7.peg.634"/>
<reference evidence="6 7" key="1">
    <citation type="submission" date="2015-01" db="EMBL/GenBank/DDBJ databases">
        <title>Erwinia tracheiphila.</title>
        <authorList>
            <person name="Shapiro L.R."/>
        </authorList>
    </citation>
    <scope>NUCLEOTIDE SEQUENCE [LARGE SCALE GENOMIC DNA]</scope>
    <source>
        <strain evidence="6 7">BuffGH</strain>
    </source>
</reference>
<dbReference type="Pfam" id="PF13407">
    <property type="entry name" value="Peripla_BP_4"/>
    <property type="match status" value="1"/>
</dbReference>
<protein>
    <submittedName>
        <fullName evidence="6">Sugar ABC transporter substrate-binding protein</fullName>
    </submittedName>
</protein>
<keyword evidence="3 4" id="KW-0732">Signal</keyword>
<organism evidence="6 7">
    <name type="scientific">Erwinia tracheiphila</name>
    <dbReference type="NCBI Taxonomy" id="65700"/>
    <lineage>
        <taxon>Bacteria</taxon>
        <taxon>Pseudomonadati</taxon>
        <taxon>Pseudomonadota</taxon>
        <taxon>Gammaproteobacteria</taxon>
        <taxon>Enterobacterales</taxon>
        <taxon>Erwiniaceae</taxon>
        <taxon>Erwinia</taxon>
    </lineage>
</organism>
<dbReference type="Gene3D" id="3.40.50.2300">
    <property type="match status" value="2"/>
</dbReference>